<proteinExistence type="inferred from homology"/>
<dbReference type="PANTHER" id="PTHR30576">
    <property type="entry name" value="COLANIC BIOSYNTHESIS UDP-GLUCOSE LIPID CARRIER TRANSFERASE"/>
    <property type="match status" value="1"/>
</dbReference>
<sequence>MAQNTPLTRRHSRWFERILLSYLFQFVTGGMVLIISSAIPIWGIQFWKANDPNLITSLSASIISFLIATFSLRKLFRLPASESVSYIFPVTIICFAIPILFILIFRASYSLQIFVISFIVTLLWCFAGFFLGRRYRLIRYAILPSSSSIDLVKSHGALFSILKSPDLEGQRYNAIVADFDSPMLTPEWEKFLAECTLARIPVYSEKKIREFVTGRVKIKHLSENVFGSLLPSEIYESIKRWIDFLSALFLIPIFLPFFIIIAILIKLESKGPALFIQPRMGFRGKVFPMLKFRSMYTNKEGGRFTNPSDDPRITRIGKIIRKFRIDELPQLFNILIGQMSFIGPRPESFELSQWYEKDVPFFAYRHVVRPGISGWAQVEQGYAAEVDGMNVKLEYDFYYIKNFSFWLDLLITFKTIKTILTGFGAR</sequence>
<dbReference type="AlphaFoldDB" id="A0A5F2D0H6"/>
<dbReference type="PANTHER" id="PTHR30576:SF0">
    <property type="entry name" value="UNDECAPRENYL-PHOSPHATE N-ACETYLGALACTOSAMINYL 1-PHOSPHATE TRANSFERASE-RELATED"/>
    <property type="match status" value="1"/>
</dbReference>
<evidence type="ECO:0000313" key="5">
    <source>
        <dbReference type="Proteomes" id="UP001209694"/>
    </source>
</evidence>
<reference evidence="4" key="1">
    <citation type="submission" date="2022-06" db="EMBL/GenBank/DDBJ databases">
        <title>Leptospira isolates from biofilms formed at urban environments.</title>
        <authorList>
            <person name="Ribeiro P.S."/>
            <person name="Sousa T."/>
            <person name="Carvalho N."/>
            <person name="Aburjaile F."/>
            <person name="Neves F."/>
            <person name="Oliveira D."/>
            <person name="Blanco L."/>
            <person name="Lima J."/>
            <person name="Costa F."/>
            <person name="Brenig B."/>
            <person name="Soares S."/>
            <person name="Ramos R."/>
            <person name="Goes-Neto A."/>
            <person name="Matiuzzi M."/>
            <person name="Azevedo V."/>
            <person name="Ristow P."/>
        </authorList>
    </citation>
    <scope>NUCLEOTIDE SEQUENCE</scope>
    <source>
        <strain evidence="4">VSF7</strain>
    </source>
</reference>
<feature type="domain" description="Bacterial sugar transferase" evidence="3">
    <location>
        <begin position="239"/>
        <end position="420"/>
    </location>
</feature>
<dbReference type="GO" id="GO:0016780">
    <property type="term" value="F:phosphotransferase activity, for other substituted phosphate groups"/>
    <property type="evidence" value="ECO:0007669"/>
    <property type="project" value="TreeGrafter"/>
</dbReference>
<feature type="transmembrane region" description="Helical" evidence="2">
    <location>
        <begin position="54"/>
        <end position="72"/>
    </location>
</feature>
<keyword evidence="2" id="KW-0472">Membrane</keyword>
<evidence type="ECO:0000256" key="2">
    <source>
        <dbReference type="SAM" id="Phobius"/>
    </source>
</evidence>
<name>A0A5F2D0H6_9LEPT</name>
<keyword evidence="4" id="KW-0808">Transferase</keyword>
<feature type="transmembrane region" description="Helical" evidence="2">
    <location>
        <begin position="84"/>
        <end position="105"/>
    </location>
</feature>
<feature type="transmembrane region" description="Helical" evidence="2">
    <location>
        <begin position="20"/>
        <end position="42"/>
    </location>
</feature>
<evidence type="ECO:0000259" key="3">
    <source>
        <dbReference type="Pfam" id="PF02397"/>
    </source>
</evidence>
<dbReference type="EMBL" id="JAMQQD010000005">
    <property type="protein sequence ID" value="MCW7516254.1"/>
    <property type="molecule type" value="Genomic_DNA"/>
</dbReference>
<evidence type="ECO:0000313" key="4">
    <source>
        <dbReference type="EMBL" id="MCW7516254.1"/>
    </source>
</evidence>
<gene>
    <name evidence="4" type="ORF">ND810_13895</name>
</gene>
<dbReference type="Pfam" id="PF02397">
    <property type="entry name" value="Bac_transf"/>
    <property type="match status" value="1"/>
</dbReference>
<accession>A0A5F2D0H6</accession>
<keyword evidence="2" id="KW-1133">Transmembrane helix</keyword>
<protein>
    <submittedName>
        <fullName evidence="4">Sugar transferase</fullName>
    </submittedName>
</protein>
<feature type="transmembrane region" description="Helical" evidence="2">
    <location>
        <begin position="244"/>
        <end position="265"/>
    </location>
</feature>
<dbReference type="InterPro" id="IPR003362">
    <property type="entry name" value="Bact_transf"/>
</dbReference>
<keyword evidence="2" id="KW-0812">Transmembrane</keyword>
<dbReference type="RefSeq" id="WP_135594677.1">
    <property type="nucleotide sequence ID" value="NZ_JAIZBN010000001.1"/>
</dbReference>
<comment type="similarity">
    <text evidence="1">Belongs to the bacterial sugar transferase family.</text>
</comment>
<organism evidence="4 5">
    <name type="scientific">Leptospira levettii</name>
    <dbReference type="NCBI Taxonomy" id="2023178"/>
    <lineage>
        <taxon>Bacteria</taxon>
        <taxon>Pseudomonadati</taxon>
        <taxon>Spirochaetota</taxon>
        <taxon>Spirochaetia</taxon>
        <taxon>Leptospirales</taxon>
        <taxon>Leptospiraceae</taxon>
        <taxon>Leptospira</taxon>
    </lineage>
</organism>
<evidence type="ECO:0000256" key="1">
    <source>
        <dbReference type="ARBA" id="ARBA00006464"/>
    </source>
</evidence>
<feature type="transmembrane region" description="Helical" evidence="2">
    <location>
        <begin position="111"/>
        <end position="131"/>
    </location>
</feature>
<comment type="caution">
    <text evidence="4">The sequence shown here is derived from an EMBL/GenBank/DDBJ whole genome shotgun (WGS) entry which is preliminary data.</text>
</comment>
<dbReference type="Proteomes" id="UP001209694">
    <property type="component" value="Unassembled WGS sequence"/>
</dbReference>